<feature type="compositionally biased region" description="Polar residues" evidence="6">
    <location>
        <begin position="135"/>
        <end position="145"/>
    </location>
</feature>
<keyword evidence="5" id="KW-0539">Nucleus</keyword>
<dbReference type="SUPFAM" id="SSF47113">
    <property type="entry name" value="Histone-fold"/>
    <property type="match status" value="1"/>
</dbReference>
<keyword evidence="4" id="KW-0158">Chromosome</keyword>
<reference evidence="8" key="1">
    <citation type="submission" date="2016-04" db="EMBL/GenBank/DDBJ databases">
        <authorList>
            <person name="Evans L.H."/>
            <person name="Alamgir A."/>
            <person name="Owens N."/>
            <person name="Weber N.D."/>
            <person name="Virtaneva K."/>
            <person name="Barbian K."/>
            <person name="Babar A."/>
            <person name="Rosenke K."/>
        </authorList>
    </citation>
    <scope>NUCLEOTIDE SEQUENCE [LARGE SCALE GENOMIC DNA]</scope>
    <source>
        <strain evidence="8">CBS 101.48</strain>
    </source>
</reference>
<dbReference type="InterPro" id="IPR009072">
    <property type="entry name" value="Histone-fold"/>
</dbReference>
<dbReference type="PANTHER" id="PTHR46904:SF1">
    <property type="entry name" value="CENTROMERE PROTEIN T"/>
    <property type="match status" value="1"/>
</dbReference>
<comment type="similarity">
    <text evidence="3">Belongs to the CENP-T/CNN1 family.</text>
</comment>
<evidence type="ECO:0000259" key="7">
    <source>
        <dbReference type="Pfam" id="PF15511"/>
    </source>
</evidence>
<evidence type="ECO:0000313" key="9">
    <source>
        <dbReference type="Proteomes" id="UP000078561"/>
    </source>
</evidence>
<dbReference type="GO" id="GO:0046982">
    <property type="term" value="F:protein heterodimerization activity"/>
    <property type="evidence" value="ECO:0007669"/>
    <property type="project" value="InterPro"/>
</dbReference>
<gene>
    <name evidence="8" type="primary">ABSGL_13009.1 scaffold 13554</name>
</gene>
<name>A0A168RTE2_ABSGL</name>
<feature type="compositionally biased region" description="Low complexity" evidence="6">
    <location>
        <begin position="120"/>
        <end position="131"/>
    </location>
</feature>
<feature type="compositionally biased region" description="Basic and acidic residues" evidence="6">
    <location>
        <begin position="298"/>
        <end position="320"/>
    </location>
</feature>
<comment type="subcellular location">
    <subcellularLocation>
        <location evidence="2">Chromosome</location>
    </subcellularLocation>
    <subcellularLocation>
        <location evidence="1">Nucleus</location>
    </subcellularLocation>
</comment>
<dbReference type="PANTHER" id="PTHR46904">
    <property type="entry name" value="CENTROMERE PROTEIN T"/>
    <property type="match status" value="1"/>
</dbReference>
<dbReference type="CDD" id="cd22920">
    <property type="entry name" value="HFD_CENP-T"/>
    <property type="match status" value="1"/>
</dbReference>
<dbReference type="Proteomes" id="UP000078561">
    <property type="component" value="Unassembled WGS sequence"/>
</dbReference>
<feature type="region of interest" description="Disordered" evidence="6">
    <location>
        <begin position="1"/>
        <end position="32"/>
    </location>
</feature>
<feature type="compositionally biased region" description="Polar residues" evidence="6">
    <location>
        <begin position="347"/>
        <end position="358"/>
    </location>
</feature>
<dbReference type="GO" id="GO:0003677">
    <property type="term" value="F:DNA binding"/>
    <property type="evidence" value="ECO:0007669"/>
    <property type="project" value="InterPro"/>
</dbReference>
<dbReference type="GO" id="GO:0000776">
    <property type="term" value="C:kinetochore"/>
    <property type="evidence" value="ECO:0007669"/>
    <property type="project" value="InterPro"/>
</dbReference>
<sequence length="536" mass="60523">MDSNWRTELALSKQQQEEKREKTLGIQREPPLDTTNYLHNLKVRLARLKKYSPVVAPNNITVNFRTRRNRHRNEDDLDDNLSVISRKSRQSFGRFERLNRRNPLPSSSQHQLFSEPKPKPNSQPLQSQQSLGQRRINQQSTLQHNLEQQSLSQQPPSQQSLSQRPPPQQSLSQPPLPQQRLEQHTLTKEALRRQQFLYTQPSAQSSTQAVSQEPSSPTMDWEKLADDPSPPPTAPSKVSPPAALDNNKGPGSTSINNSNDNTEWQTISNLDEQGKQPQTATTNGEDDSRKKPSVVPKRTKEQQRHYTTEEKGKAKADTTKDISSPPLKSAPGKPSVTFQDLPRPNEQRASSSKSQQAPTLDRTDEAIDGFVYEDDGMDIDYASDHDDLPIVHEPMSFDKPPRHHTNRIDAHANLTRKLMGGKSSVKSKTIQTSTLKSLFLSGLPPGTVLKQNAMSAVEKAAECYLDQMCNDLTAYADHAGDTVVDNKEVELLMLRQRLLKGDTDLEALAYEHLPREYWDQICVSAMGNNYLYPRPR</sequence>
<dbReference type="Pfam" id="PF15511">
    <property type="entry name" value="CENP-T_C"/>
    <property type="match status" value="1"/>
</dbReference>
<dbReference type="Gene3D" id="1.10.20.10">
    <property type="entry name" value="Histone, subunit A"/>
    <property type="match status" value="1"/>
</dbReference>
<evidence type="ECO:0000256" key="6">
    <source>
        <dbReference type="SAM" id="MobiDB-lite"/>
    </source>
</evidence>
<feature type="compositionally biased region" description="Low complexity" evidence="6">
    <location>
        <begin position="146"/>
        <end position="173"/>
    </location>
</feature>
<feature type="domain" description="CENP-T/Histone H4 histone fold" evidence="7">
    <location>
        <begin position="449"/>
        <end position="522"/>
    </location>
</feature>
<protein>
    <recommendedName>
        <fullName evidence="7">CENP-T/Histone H4 histone fold domain-containing protein</fullName>
    </recommendedName>
</protein>
<dbReference type="OrthoDB" id="10071681at2759"/>
<feature type="region of interest" description="Disordered" evidence="6">
    <location>
        <begin position="92"/>
        <end position="179"/>
    </location>
</feature>
<evidence type="ECO:0000256" key="3">
    <source>
        <dbReference type="ARBA" id="ARBA00010137"/>
    </source>
</evidence>
<evidence type="ECO:0000313" key="8">
    <source>
        <dbReference type="EMBL" id="SAM07368.1"/>
    </source>
</evidence>
<dbReference type="GO" id="GO:0007059">
    <property type="term" value="P:chromosome segregation"/>
    <property type="evidence" value="ECO:0007669"/>
    <property type="project" value="TreeGrafter"/>
</dbReference>
<evidence type="ECO:0000256" key="1">
    <source>
        <dbReference type="ARBA" id="ARBA00004123"/>
    </source>
</evidence>
<evidence type="ECO:0000256" key="4">
    <source>
        <dbReference type="ARBA" id="ARBA00022454"/>
    </source>
</evidence>
<accession>A0A168RTE2</accession>
<dbReference type="EMBL" id="LT554740">
    <property type="protein sequence ID" value="SAM07368.1"/>
    <property type="molecule type" value="Genomic_DNA"/>
</dbReference>
<organism evidence="8">
    <name type="scientific">Absidia glauca</name>
    <name type="common">Pin mould</name>
    <dbReference type="NCBI Taxonomy" id="4829"/>
    <lineage>
        <taxon>Eukaryota</taxon>
        <taxon>Fungi</taxon>
        <taxon>Fungi incertae sedis</taxon>
        <taxon>Mucoromycota</taxon>
        <taxon>Mucoromycotina</taxon>
        <taxon>Mucoromycetes</taxon>
        <taxon>Mucorales</taxon>
        <taxon>Cunninghamellaceae</taxon>
        <taxon>Absidia</taxon>
    </lineage>
</organism>
<evidence type="ECO:0000256" key="5">
    <source>
        <dbReference type="ARBA" id="ARBA00023242"/>
    </source>
</evidence>
<dbReference type="GO" id="GO:0051382">
    <property type="term" value="P:kinetochore assembly"/>
    <property type="evidence" value="ECO:0007669"/>
    <property type="project" value="InterPro"/>
</dbReference>
<feature type="region of interest" description="Disordered" evidence="6">
    <location>
        <begin position="198"/>
        <end position="366"/>
    </location>
</feature>
<feature type="compositionally biased region" description="Polar residues" evidence="6">
    <location>
        <begin position="249"/>
        <end position="283"/>
    </location>
</feature>
<dbReference type="GO" id="GO:0000278">
    <property type="term" value="P:mitotic cell cycle"/>
    <property type="evidence" value="ECO:0007669"/>
    <property type="project" value="TreeGrafter"/>
</dbReference>
<keyword evidence="9" id="KW-1185">Reference proteome</keyword>
<feature type="compositionally biased region" description="Polar residues" evidence="6">
    <location>
        <begin position="198"/>
        <end position="218"/>
    </location>
</feature>
<dbReference type="GO" id="GO:0005634">
    <property type="term" value="C:nucleus"/>
    <property type="evidence" value="ECO:0007669"/>
    <property type="project" value="UniProtKB-SubCell"/>
</dbReference>
<dbReference type="InParanoid" id="A0A168RTE2"/>
<dbReference type="AlphaFoldDB" id="A0A168RTE2"/>
<dbReference type="InterPro" id="IPR035425">
    <property type="entry name" value="CENP-T/H4_C"/>
</dbReference>
<dbReference type="STRING" id="4829.A0A168RTE2"/>
<dbReference type="InterPro" id="IPR028255">
    <property type="entry name" value="CENP-T"/>
</dbReference>
<evidence type="ECO:0000256" key="2">
    <source>
        <dbReference type="ARBA" id="ARBA00004286"/>
    </source>
</evidence>
<proteinExistence type="inferred from homology"/>